<keyword evidence="1" id="KW-1133">Transmembrane helix</keyword>
<dbReference type="AlphaFoldDB" id="A0A926IHN3"/>
<sequence>MLADTPTNINSVILGLVVILLAASIIPLVFINSPNAGDILVARADDEHTD</sequence>
<name>A0A926IHN3_9FIRM</name>
<evidence type="ECO:0000256" key="1">
    <source>
        <dbReference type="SAM" id="Phobius"/>
    </source>
</evidence>
<dbReference type="RefSeq" id="WP_262395830.1">
    <property type="nucleotide sequence ID" value="NZ_JACRTD010000008.1"/>
</dbReference>
<dbReference type="EMBL" id="JACRTD010000008">
    <property type="protein sequence ID" value="MBC8586109.1"/>
    <property type="molecule type" value="Genomic_DNA"/>
</dbReference>
<feature type="transmembrane region" description="Helical" evidence="1">
    <location>
        <begin position="12"/>
        <end position="31"/>
    </location>
</feature>
<protein>
    <submittedName>
        <fullName evidence="2">Uncharacterized protein</fullName>
    </submittedName>
</protein>
<keyword evidence="3" id="KW-1185">Reference proteome</keyword>
<gene>
    <name evidence="2" type="ORF">H8705_10995</name>
</gene>
<evidence type="ECO:0000313" key="2">
    <source>
        <dbReference type="EMBL" id="MBC8586109.1"/>
    </source>
</evidence>
<keyword evidence="1" id="KW-0472">Membrane</keyword>
<reference evidence="2" key="1">
    <citation type="submission" date="2020-08" db="EMBL/GenBank/DDBJ databases">
        <title>Genome public.</title>
        <authorList>
            <person name="Liu C."/>
            <person name="Sun Q."/>
        </authorList>
    </citation>
    <scope>NUCLEOTIDE SEQUENCE</scope>
    <source>
        <strain evidence="2">NSJ-64</strain>
    </source>
</reference>
<keyword evidence="1" id="KW-0812">Transmembrane</keyword>
<accession>A0A926IHN3</accession>
<organism evidence="2 3">
    <name type="scientific">Youxingia wuxianensis</name>
    <dbReference type="NCBI Taxonomy" id="2763678"/>
    <lineage>
        <taxon>Bacteria</taxon>
        <taxon>Bacillati</taxon>
        <taxon>Bacillota</taxon>
        <taxon>Clostridia</taxon>
        <taxon>Eubacteriales</taxon>
        <taxon>Oscillospiraceae</taxon>
        <taxon>Youxingia</taxon>
    </lineage>
</organism>
<dbReference type="Proteomes" id="UP000623678">
    <property type="component" value="Unassembled WGS sequence"/>
</dbReference>
<comment type="caution">
    <text evidence="2">The sequence shown here is derived from an EMBL/GenBank/DDBJ whole genome shotgun (WGS) entry which is preliminary data.</text>
</comment>
<evidence type="ECO:0000313" key="3">
    <source>
        <dbReference type="Proteomes" id="UP000623678"/>
    </source>
</evidence>
<proteinExistence type="predicted"/>